<reference evidence="4 5" key="1">
    <citation type="submission" date="2012-12" db="EMBL/GenBank/DDBJ databases">
        <title>Genome Assembly of Photobacterium sp. AK15.</title>
        <authorList>
            <person name="Khatri I."/>
            <person name="Vaidya B."/>
            <person name="Srinivas T.N.R."/>
            <person name="Subramanian S."/>
            <person name="Pinnaka A."/>
        </authorList>
    </citation>
    <scope>NUCLEOTIDE SEQUENCE [LARGE SCALE GENOMIC DNA]</scope>
    <source>
        <strain evidence="4 5">AK15</strain>
    </source>
</reference>
<keyword evidence="1 4" id="KW-0378">Hydrolase</keyword>
<evidence type="ECO:0000256" key="2">
    <source>
        <dbReference type="ARBA" id="ARBA00022963"/>
    </source>
</evidence>
<sequence>MLLLMVGLMLIPPPEMPQPDGPHKVGVTEFEVGDVSQRVHIMAWYPAADTAKGQHLPYTESYVAEALSAQQGLPPALLHDERPSSSIIDGQILAGKHPVLLFNHGYGSHAMQNLTNMEQLASHGYIVMSLGHPGHSLVVKMLNGDLVQQKPEVAFDPELLTAEYGNKIATYTEKLRKSASLDEWQQKMQQYEQVMMNDAVGYFGRWVKNNQQLLDALPDIASSQQKTLFGGHLDLDRVAAFGHSFGGAVASHLVMNDERVKAGINLDGQLFSFSVNPESRAPLCIAYSTDNQLAGIAQDFSWVNSQVVKASAGGGCEAQFTGAAHMNFSDLNYVTPLKYAGILGAIDSNVMHKATNGLLVGFFNQYLRGGEPMQAPADVEFRMY</sequence>
<dbReference type="Gene3D" id="3.40.50.1820">
    <property type="entry name" value="alpha/beta hydrolase"/>
    <property type="match status" value="1"/>
</dbReference>
<keyword evidence="3" id="KW-0443">Lipid metabolism</keyword>
<dbReference type="EMBL" id="AMZO01000001">
    <property type="protein sequence ID" value="ELR67703.1"/>
    <property type="molecule type" value="Genomic_DNA"/>
</dbReference>
<evidence type="ECO:0000256" key="3">
    <source>
        <dbReference type="ARBA" id="ARBA00023098"/>
    </source>
</evidence>
<dbReference type="PANTHER" id="PTHR10272">
    <property type="entry name" value="PLATELET-ACTIVATING FACTOR ACETYLHYDROLASE"/>
    <property type="match status" value="1"/>
</dbReference>
<proteinExistence type="predicted"/>
<dbReference type="AlphaFoldDB" id="L8JHI0"/>
<dbReference type="GO" id="GO:0016042">
    <property type="term" value="P:lipid catabolic process"/>
    <property type="evidence" value="ECO:0007669"/>
    <property type="project" value="UniProtKB-KW"/>
</dbReference>
<organism evidence="4 5">
    <name type="scientific">Photobacterium marinum</name>
    <dbReference type="NCBI Taxonomy" id="1056511"/>
    <lineage>
        <taxon>Bacteria</taxon>
        <taxon>Pseudomonadati</taxon>
        <taxon>Pseudomonadota</taxon>
        <taxon>Gammaproteobacteria</taxon>
        <taxon>Vibrionales</taxon>
        <taxon>Vibrionaceae</taxon>
        <taxon>Photobacterium</taxon>
    </lineage>
</organism>
<dbReference type="PATRIC" id="fig|1056511.3.peg.11"/>
<evidence type="ECO:0000256" key="1">
    <source>
        <dbReference type="ARBA" id="ARBA00022801"/>
    </source>
</evidence>
<dbReference type="Pfam" id="PF03403">
    <property type="entry name" value="PAF-AH_p_II"/>
    <property type="match status" value="1"/>
</dbReference>
<dbReference type="PANTHER" id="PTHR10272:SF0">
    <property type="entry name" value="PLATELET-ACTIVATING FACTOR ACETYLHYDROLASE"/>
    <property type="match status" value="1"/>
</dbReference>
<evidence type="ECO:0000313" key="4">
    <source>
        <dbReference type="EMBL" id="ELR67703.1"/>
    </source>
</evidence>
<name>L8JHI0_9GAMM</name>
<accession>L8JHI0</accession>
<comment type="caution">
    <text evidence="4">The sequence shown here is derived from an EMBL/GenBank/DDBJ whole genome shotgun (WGS) entry which is preliminary data.</text>
</comment>
<protein>
    <submittedName>
        <fullName evidence="4">Carboxylic ester hydrolase</fullName>
    </submittedName>
</protein>
<gene>
    <name evidence="4" type="ORF">C942_00010</name>
</gene>
<keyword evidence="2" id="KW-0442">Lipid degradation</keyword>
<dbReference type="SUPFAM" id="SSF53474">
    <property type="entry name" value="alpha/beta-Hydrolases"/>
    <property type="match status" value="1"/>
</dbReference>
<dbReference type="GO" id="GO:0003847">
    <property type="term" value="F:1-alkyl-2-acetylglycerophosphocholine esterase activity"/>
    <property type="evidence" value="ECO:0007669"/>
    <property type="project" value="TreeGrafter"/>
</dbReference>
<dbReference type="OrthoDB" id="192696at2"/>
<dbReference type="RefSeq" id="WP_007461063.1">
    <property type="nucleotide sequence ID" value="NZ_AMZO01000001.1"/>
</dbReference>
<dbReference type="InterPro" id="IPR029058">
    <property type="entry name" value="AB_hydrolase_fold"/>
</dbReference>
<evidence type="ECO:0000313" key="5">
    <source>
        <dbReference type="Proteomes" id="UP000011134"/>
    </source>
</evidence>
<keyword evidence="5" id="KW-1185">Reference proteome</keyword>
<dbReference type="Proteomes" id="UP000011134">
    <property type="component" value="Unassembled WGS sequence"/>
</dbReference>